<dbReference type="InterPro" id="IPR001715">
    <property type="entry name" value="CH_dom"/>
</dbReference>
<dbReference type="SUPFAM" id="SSF47576">
    <property type="entry name" value="Calponin-homology domain, CH-domain"/>
    <property type="match status" value="1"/>
</dbReference>
<organism evidence="3 4">
    <name type="scientific">Drosophila ananassae</name>
    <name type="common">Fruit fly</name>
    <dbReference type="NCBI Taxonomy" id="7217"/>
    <lineage>
        <taxon>Eukaryota</taxon>
        <taxon>Metazoa</taxon>
        <taxon>Ecdysozoa</taxon>
        <taxon>Arthropoda</taxon>
        <taxon>Hexapoda</taxon>
        <taxon>Insecta</taxon>
        <taxon>Pterygota</taxon>
        <taxon>Neoptera</taxon>
        <taxon>Endopterygota</taxon>
        <taxon>Diptera</taxon>
        <taxon>Brachycera</taxon>
        <taxon>Muscomorpha</taxon>
        <taxon>Ephydroidea</taxon>
        <taxon>Drosophilidae</taxon>
        <taxon>Drosophila</taxon>
        <taxon>Sophophora</taxon>
    </lineage>
</organism>
<evidence type="ECO:0000256" key="1">
    <source>
        <dbReference type="SAM" id="MobiDB-lite"/>
    </source>
</evidence>
<proteinExistence type="predicted"/>
<dbReference type="EMBL" id="CH902632">
    <property type="protein sequence ID" value="EDV32657.2"/>
    <property type="molecule type" value="Genomic_DNA"/>
</dbReference>
<feature type="region of interest" description="Disordered" evidence="1">
    <location>
        <begin position="190"/>
        <end position="210"/>
    </location>
</feature>
<accession>B3MYG3</accession>
<dbReference type="PANTHER" id="PTHR10623">
    <property type="entry name" value="MICROTUBULE-ASSOCIATED PROTEIN RP/EB FAMILY MEMBER"/>
    <property type="match status" value="1"/>
</dbReference>
<dbReference type="PROSITE" id="PS50021">
    <property type="entry name" value="CH"/>
    <property type="match status" value="1"/>
</dbReference>
<dbReference type="InParanoid" id="B3MYG3"/>
<protein>
    <recommendedName>
        <fullName evidence="2">Calponin-homology (CH) domain-containing protein</fullName>
    </recommendedName>
</protein>
<feature type="region of interest" description="Disordered" evidence="1">
    <location>
        <begin position="142"/>
        <end position="169"/>
    </location>
</feature>
<dbReference type="GO" id="GO:0008017">
    <property type="term" value="F:microtubule binding"/>
    <property type="evidence" value="ECO:0007669"/>
    <property type="project" value="InterPro"/>
</dbReference>
<evidence type="ECO:0000313" key="3">
    <source>
        <dbReference type="EMBL" id="EDV32657.2"/>
    </source>
</evidence>
<dbReference type="Gene3D" id="1.10.418.10">
    <property type="entry name" value="Calponin-like domain"/>
    <property type="match status" value="1"/>
</dbReference>
<dbReference type="AlphaFoldDB" id="B3MYG3"/>
<feature type="region of interest" description="Disordered" evidence="1">
    <location>
        <begin position="233"/>
        <end position="264"/>
    </location>
</feature>
<feature type="domain" description="Calponin-homology (CH)" evidence="2">
    <location>
        <begin position="30"/>
        <end position="133"/>
    </location>
</feature>
<dbReference type="GeneID" id="6504701"/>
<feature type="compositionally biased region" description="Pro residues" evidence="1">
    <location>
        <begin position="190"/>
        <end position="203"/>
    </location>
</feature>
<dbReference type="SMR" id="B3MYG3"/>
<dbReference type="Pfam" id="PF00307">
    <property type="entry name" value="CH"/>
    <property type="match status" value="1"/>
</dbReference>
<gene>
    <name evidence="3" type="primary">Dana\GF22032</name>
    <name evidence="3" type="synonym">dana_GLEANR_6024</name>
    <name evidence="3" type="ORF">GF22032</name>
</gene>
<dbReference type="CDD" id="cd00014">
    <property type="entry name" value="CH_SF"/>
    <property type="match status" value="1"/>
</dbReference>
<name>B3MYG3_DROAN</name>
<sequence>MEKATKPNMNSSESDPPEVVLNAIRSRRLPTDPTILINWVNALIRGKVQTMDELRSGVVYCQLLNSLYPGSVKVENLHNHPMSLWEHNYRKFREALDSLGLEPHLDAPKLMRGSSMDSTYMLHFFIDLYNMHIGLSMERRRGRRVEAAQKKKEKPKDPVTPEPVTPEPKNSAIYDLFQWFKNIILGQDIPPPPPTAAVKPPPPKKSKEEAQKDFDRQVRLLLFEPVPLSEFKAQMERQKGGAVESHGRQDNRLQEAERRQRRQDHEQLHHLVDACLQLRNGHQLMQELWMQSRQKRLREANKR</sequence>
<dbReference type="InterPro" id="IPR027328">
    <property type="entry name" value="MAPRE"/>
</dbReference>
<dbReference type="InterPro" id="IPR036872">
    <property type="entry name" value="CH_dom_sf"/>
</dbReference>
<dbReference type="HOGENOM" id="CLU_880725_0_0_1"/>
<reference evidence="3 4" key="1">
    <citation type="journal article" date="2007" name="Nature">
        <title>Evolution of genes and genomes on the Drosophila phylogeny.</title>
        <authorList>
            <consortium name="Drosophila 12 Genomes Consortium"/>
            <person name="Clark A.G."/>
            <person name="Eisen M.B."/>
            <person name="Smith D.R."/>
            <person name="Bergman C.M."/>
            <person name="Oliver B."/>
            <person name="Markow T.A."/>
            <person name="Kaufman T.C."/>
            <person name="Kellis M."/>
            <person name="Gelbart W."/>
            <person name="Iyer V.N."/>
            <person name="Pollard D.A."/>
            <person name="Sackton T.B."/>
            <person name="Larracuente A.M."/>
            <person name="Singh N.D."/>
            <person name="Abad J.P."/>
            <person name="Abt D.N."/>
            <person name="Adryan B."/>
            <person name="Aguade M."/>
            <person name="Akashi H."/>
            <person name="Anderson W.W."/>
            <person name="Aquadro C.F."/>
            <person name="Ardell D.H."/>
            <person name="Arguello R."/>
            <person name="Artieri C.G."/>
            <person name="Barbash D.A."/>
            <person name="Barker D."/>
            <person name="Barsanti P."/>
            <person name="Batterham P."/>
            <person name="Batzoglou S."/>
            <person name="Begun D."/>
            <person name="Bhutkar A."/>
            <person name="Blanco E."/>
            <person name="Bosak S.A."/>
            <person name="Bradley R.K."/>
            <person name="Brand A.D."/>
            <person name="Brent M.R."/>
            <person name="Brooks A.N."/>
            <person name="Brown R.H."/>
            <person name="Butlin R.K."/>
            <person name="Caggese C."/>
            <person name="Calvi B.R."/>
            <person name="Bernardo de Carvalho A."/>
            <person name="Caspi A."/>
            <person name="Castrezana S."/>
            <person name="Celniker S.E."/>
            <person name="Chang J.L."/>
            <person name="Chapple C."/>
            <person name="Chatterji S."/>
            <person name="Chinwalla A."/>
            <person name="Civetta A."/>
            <person name="Clifton S.W."/>
            <person name="Comeron J.M."/>
            <person name="Costello J.C."/>
            <person name="Coyne J.A."/>
            <person name="Daub J."/>
            <person name="David R.G."/>
            <person name="Delcher A.L."/>
            <person name="Delehaunty K."/>
            <person name="Do C.B."/>
            <person name="Ebling H."/>
            <person name="Edwards K."/>
            <person name="Eickbush T."/>
            <person name="Evans J.D."/>
            <person name="Filipski A."/>
            <person name="Findeiss S."/>
            <person name="Freyhult E."/>
            <person name="Fulton L."/>
            <person name="Fulton R."/>
            <person name="Garcia A.C."/>
            <person name="Gardiner A."/>
            <person name="Garfield D.A."/>
            <person name="Garvin B.E."/>
            <person name="Gibson G."/>
            <person name="Gilbert D."/>
            <person name="Gnerre S."/>
            <person name="Godfrey J."/>
            <person name="Good R."/>
            <person name="Gotea V."/>
            <person name="Gravely B."/>
            <person name="Greenberg A.J."/>
            <person name="Griffiths-Jones S."/>
            <person name="Gross S."/>
            <person name="Guigo R."/>
            <person name="Gustafson E.A."/>
            <person name="Haerty W."/>
            <person name="Hahn M.W."/>
            <person name="Halligan D.L."/>
            <person name="Halpern A.L."/>
            <person name="Halter G.M."/>
            <person name="Han M.V."/>
            <person name="Heger A."/>
            <person name="Hillier L."/>
            <person name="Hinrichs A.S."/>
            <person name="Holmes I."/>
            <person name="Hoskins R.A."/>
            <person name="Hubisz M.J."/>
            <person name="Hultmark D."/>
            <person name="Huntley M.A."/>
            <person name="Jaffe D.B."/>
            <person name="Jagadeeshan S."/>
            <person name="Jeck W.R."/>
            <person name="Johnson J."/>
            <person name="Jones C.D."/>
            <person name="Jordan W.C."/>
            <person name="Karpen G.H."/>
            <person name="Kataoka E."/>
            <person name="Keightley P.D."/>
            <person name="Kheradpour P."/>
            <person name="Kirkness E.F."/>
            <person name="Koerich L.B."/>
            <person name="Kristiansen K."/>
            <person name="Kudrna D."/>
            <person name="Kulathinal R.J."/>
            <person name="Kumar S."/>
            <person name="Kwok R."/>
            <person name="Lander E."/>
            <person name="Langley C.H."/>
            <person name="Lapoint R."/>
            <person name="Lazzaro B.P."/>
            <person name="Lee S.J."/>
            <person name="Levesque L."/>
            <person name="Li R."/>
            <person name="Lin C.F."/>
            <person name="Lin M.F."/>
            <person name="Lindblad-Toh K."/>
            <person name="Llopart A."/>
            <person name="Long M."/>
            <person name="Low L."/>
            <person name="Lozovsky E."/>
            <person name="Lu J."/>
            <person name="Luo M."/>
            <person name="Machado C.A."/>
            <person name="Makalowski W."/>
            <person name="Marzo M."/>
            <person name="Matsuda M."/>
            <person name="Matzkin L."/>
            <person name="McAllister B."/>
            <person name="McBride C.S."/>
            <person name="McKernan B."/>
            <person name="McKernan K."/>
            <person name="Mendez-Lago M."/>
            <person name="Minx P."/>
            <person name="Mollenhauer M.U."/>
            <person name="Montooth K."/>
            <person name="Mount S.M."/>
            <person name="Mu X."/>
            <person name="Myers E."/>
            <person name="Negre B."/>
            <person name="Newfeld S."/>
            <person name="Nielsen R."/>
            <person name="Noor M.A."/>
            <person name="O'Grady P."/>
            <person name="Pachter L."/>
            <person name="Papaceit M."/>
            <person name="Parisi M.J."/>
            <person name="Parisi M."/>
            <person name="Parts L."/>
            <person name="Pedersen J.S."/>
            <person name="Pesole G."/>
            <person name="Phillippy A.M."/>
            <person name="Ponting C.P."/>
            <person name="Pop M."/>
            <person name="Porcelli D."/>
            <person name="Powell J.R."/>
            <person name="Prohaska S."/>
            <person name="Pruitt K."/>
            <person name="Puig M."/>
            <person name="Quesneville H."/>
            <person name="Ram K.R."/>
            <person name="Rand D."/>
            <person name="Rasmussen M.D."/>
            <person name="Reed L.K."/>
            <person name="Reenan R."/>
            <person name="Reily A."/>
            <person name="Remington K.A."/>
            <person name="Rieger T.T."/>
            <person name="Ritchie M.G."/>
            <person name="Robin C."/>
            <person name="Rogers Y.H."/>
            <person name="Rohde C."/>
            <person name="Rozas J."/>
            <person name="Rubenfield M.J."/>
            <person name="Ruiz A."/>
            <person name="Russo S."/>
            <person name="Salzberg S.L."/>
            <person name="Sanchez-Gracia A."/>
            <person name="Saranga D.J."/>
            <person name="Sato H."/>
            <person name="Schaeffer S.W."/>
            <person name="Schatz M.C."/>
            <person name="Schlenke T."/>
            <person name="Schwartz R."/>
            <person name="Segarra C."/>
            <person name="Singh R.S."/>
            <person name="Sirot L."/>
            <person name="Sirota M."/>
            <person name="Sisneros N.B."/>
            <person name="Smith C.D."/>
            <person name="Smith T.F."/>
            <person name="Spieth J."/>
            <person name="Stage D.E."/>
            <person name="Stark A."/>
            <person name="Stephan W."/>
            <person name="Strausberg R.L."/>
            <person name="Strempel S."/>
            <person name="Sturgill D."/>
            <person name="Sutton G."/>
            <person name="Sutton G.G."/>
            <person name="Tao W."/>
            <person name="Teichmann S."/>
            <person name="Tobari Y.N."/>
            <person name="Tomimura Y."/>
            <person name="Tsolas J.M."/>
            <person name="Valente V.L."/>
            <person name="Venter E."/>
            <person name="Venter J.C."/>
            <person name="Vicario S."/>
            <person name="Vieira F.G."/>
            <person name="Vilella A.J."/>
            <person name="Villasante A."/>
            <person name="Walenz B."/>
            <person name="Wang J."/>
            <person name="Wasserman M."/>
            <person name="Watts T."/>
            <person name="Wilson D."/>
            <person name="Wilson R.K."/>
            <person name="Wing R.A."/>
            <person name="Wolfner M.F."/>
            <person name="Wong A."/>
            <person name="Wong G.K."/>
            <person name="Wu C.I."/>
            <person name="Wu G."/>
            <person name="Yamamoto D."/>
            <person name="Yang H.P."/>
            <person name="Yang S.P."/>
            <person name="Yorke J.A."/>
            <person name="Yoshida K."/>
            <person name="Zdobnov E."/>
            <person name="Zhang P."/>
            <person name="Zhang Y."/>
            <person name="Zimin A.V."/>
            <person name="Baldwin J."/>
            <person name="Abdouelleil A."/>
            <person name="Abdulkadir J."/>
            <person name="Abebe A."/>
            <person name="Abera B."/>
            <person name="Abreu J."/>
            <person name="Acer S.C."/>
            <person name="Aftuck L."/>
            <person name="Alexander A."/>
            <person name="An P."/>
            <person name="Anderson E."/>
            <person name="Anderson S."/>
            <person name="Arachi H."/>
            <person name="Azer M."/>
            <person name="Bachantsang P."/>
            <person name="Barry A."/>
            <person name="Bayul T."/>
            <person name="Berlin A."/>
            <person name="Bessette D."/>
            <person name="Bloom T."/>
            <person name="Blye J."/>
            <person name="Boguslavskiy L."/>
            <person name="Bonnet C."/>
            <person name="Boukhgalter B."/>
            <person name="Bourzgui I."/>
            <person name="Brown A."/>
            <person name="Cahill P."/>
            <person name="Channer S."/>
            <person name="Cheshatsang Y."/>
            <person name="Chuda L."/>
            <person name="Citroen M."/>
            <person name="Collymore A."/>
            <person name="Cooke P."/>
            <person name="Costello M."/>
            <person name="D'Aco K."/>
            <person name="Daza R."/>
            <person name="De Haan G."/>
            <person name="DeGray S."/>
            <person name="DeMaso C."/>
            <person name="Dhargay N."/>
            <person name="Dooley K."/>
            <person name="Dooley E."/>
            <person name="Doricent M."/>
            <person name="Dorje P."/>
            <person name="Dorjee K."/>
            <person name="Dupes A."/>
            <person name="Elong R."/>
            <person name="Falk J."/>
            <person name="Farina A."/>
            <person name="Faro S."/>
            <person name="Ferguson D."/>
            <person name="Fisher S."/>
            <person name="Foley C.D."/>
            <person name="Franke A."/>
            <person name="Friedrich D."/>
            <person name="Gadbois L."/>
            <person name="Gearin G."/>
            <person name="Gearin C.R."/>
            <person name="Giannoukos G."/>
            <person name="Goode T."/>
            <person name="Graham J."/>
            <person name="Grandbois E."/>
            <person name="Grewal S."/>
            <person name="Gyaltsen K."/>
            <person name="Hafez N."/>
            <person name="Hagos B."/>
            <person name="Hall J."/>
            <person name="Henson C."/>
            <person name="Hollinger A."/>
            <person name="Honan T."/>
            <person name="Huard M.D."/>
            <person name="Hughes L."/>
            <person name="Hurhula B."/>
            <person name="Husby M.E."/>
            <person name="Kamat A."/>
            <person name="Kanga B."/>
            <person name="Kashin S."/>
            <person name="Khazanovich D."/>
            <person name="Kisner P."/>
            <person name="Lance K."/>
            <person name="Lara M."/>
            <person name="Lee W."/>
            <person name="Lennon N."/>
            <person name="Letendre F."/>
            <person name="LeVine R."/>
            <person name="Lipovsky A."/>
            <person name="Liu X."/>
            <person name="Liu J."/>
            <person name="Liu S."/>
            <person name="Lokyitsang T."/>
            <person name="Lokyitsang Y."/>
            <person name="Lubonja R."/>
            <person name="Lui A."/>
            <person name="MacDonald P."/>
            <person name="Magnisalis V."/>
            <person name="Maru K."/>
            <person name="Matthews C."/>
            <person name="McCusker W."/>
            <person name="McDonough S."/>
            <person name="Mehta T."/>
            <person name="Meldrim J."/>
            <person name="Meneus L."/>
            <person name="Mihai O."/>
            <person name="Mihalev A."/>
            <person name="Mihova T."/>
            <person name="Mittelman R."/>
            <person name="Mlenga V."/>
            <person name="Montmayeur A."/>
            <person name="Mulrain L."/>
            <person name="Navidi A."/>
            <person name="Naylor J."/>
            <person name="Negash T."/>
            <person name="Nguyen T."/>
            <person name="Nguyen N."/>
            <person name="Nicol R."/>
            <person name="Norbu C."/>
            <person name="Norbu N."/>
            <person name="Novod N."/>
            <person name="O'Neill B."/>
            <person name="Osman S."/>
            <person name="Markiewicz E."/>
            <person name="Oyono O.L."/>
            <person name="Patti C."/>
            <person name="Phunkhang P."/>
            <person name="Pierre F."/>
            <person name="Priest M."/>
            <person name="Raghuraman S."/>
            <person name="Rege F."/>
            <person name="Reyes R."/>
            <person name="Rise C."/>
            <person name="Rogov P."/>
            <person name="Ross K."/>
            <person name="Ryan E."/>
            <person name="Settipalli S."/>
            <person name="Shea T."/>
            <person name="Sherpa N."/>
            <person name="Shi L."/>
            <person name="Shih D."/>
            <person name="Sparrow T."/>
            <person name="Spaulding J."/>
            <person name="Stalker J."/>
            <person name="Stange-Thomann N."/>
            <person name="Stavropoulos S."/>
            <person name="Stone C."/>
            <person name="Strader C."/>
            <person name="Tesfaye S."/>
            <person name="Thomson T."/>
            <person name="Thoulutsang Y."/>
            <person name="Thoulutsang D."/>
            <person name="Topham K."/>
            <person name="Topping I."/>
            <person name="Tsamla T."/>
            <person name="Vassiliev H."/>
            <person name="Vo A."/>
            <person name="Wangchuk T."/>
            <person name="Wangdi T."/>
            <person name="Weiand M."/>
            <person name="Wilkinson J."/>
            <person name="Wilson A."/>
            <person name="Yadav S."/>
            <person name="Young G."/>
            <person name="Yu Q."/>
            <person name="Zembek L."/>
            <person name="Zhong D."/>
            <person name="Zimmer A."/>
            <person name="Zwirko Z."/>
            <person name="Jaffe D.B."/>
            <person name="Alvarez P."/>
            <person name="Brockman W."/>
            <person name="Butler J."/>
            <person name="Chin C."/>
            <person name="Gnerre S."/>
            <person name="Grabherr M."/>
            <person name="Kleber M."/>
            <person name="Mauceli E."/>
            <person name="MacCallum I."/>
        </authorList>
    </citation>
    <scope>NUCLEOTIDE SEQUENCE [LARGE SCALE GENOMIC DNA]</scope>
    <source>
        <strain evidence="4">Tucson 14024-0371.13</strain>
    </source>
</reference>
<dbReference type="STRING" id="7217.B3MYG3"/>
<keyword evidence="4" id="KW-1185">Reference proteome</keyword>
<dbReference type="KEGG" id="dan:6504701"/>
<evidence type="ECO:0000313" key="4">
    <source>
        <dbReference type="Proteomes" id="UP000007801"/>
    </source>
</evidence>
<feature type="compositionally biased region" description="Basic and acidic residues" evidence="1">
    <location>
        <begin position="144"/>
        <end position="159"/>
    </location>
</feature>
<evidence type="ECO:0000259" key="2">
    <source>
        <dbReference type="PROSITE" id="PS50021"/>
    </source>
</evidence>
<dbReference type="Proteomes" id="UP000007801">
    <property type="component" value="Unassembled WGS sequence"/>
</dbReference>
<dbReference type="OrthoDB" id="7859315at2759"/>